<proteinExistence type="predicted"/>
<keyword evidence="2" id="KW-1185">Reference proteome</keyword>
<dbReference type="EMBL" id="BTPU01000010">
    <property type="protein sequence ID" value="GMQ61627.1"/>
    <property type="molecule type" value="Genomic_DNA"/>
</dbReference>
<evidence type="ECO:0000313" key="1">
    <source>
        <dbReference type="EMBL" id="GMQ61627.1"/>
    </source>
</evidence>
<comment type="caution">
    <text evidence="1">The sequence shown here is derived from an EMBL/GenBank/DDBJ whole genome shotgun (WGS) entry which is preliminary data.</text>
</comment>
<accession>A0ACB5UG45</accession>
<reference evidence="1" key="1">
    <citation type="submission" date="2023-09" db="EMBL/GenBank/DDBJ databases">
        <title>Vallitalea sediminicola and Vallitalea maricola sp. nov., anaerobic bacteria isolated from marine sediment.</title>
        <authorList>
            <person name="Hirano S."/>
            <person name="Maeda A."/>
            <person name="Terahara T."/>
            <person name="Mori K."/>
            <person name="Hamada M."/>
            <person name="Matsumoto R."/>
            <person name="Kobayashi T."/>
        </authorList>
    </citation>
    <scope>NUCLEOTIDE SEQUENCE</scope>
    <source>
        <strain evidence="1">AN17-2</strain>
    </source>
</reference>
<organism evidence="1 2">
    <name type="scientific">Vallitalea maricola</name>
    <dbReference type="NCBI Taxonomy" id="3074433"/>
    <lineage>
        <taxon>Bacteria</taxon>
        <taxon>Bacillati</taxon>
        <taxon>Bacillota</taxon>
        <taxon>Clostridia</taxon>
        <taxon>Lachnospirales</taxon>
        <taxon>Vallitaleaceae</taxon>
        <taxon>Vallitalea</taxon>
    </lineage>
</organism>
<dbReference type="Proteomes" id="UP001374599">
    <property type="component" value="Unassembled WGS sequence"/>
</dbReference>
<gene>
    <name evidence="1" type="primary">betC</name>
    <name evidence="1" type="ORF">AN2V17_08560</name>
</gene>
<name>A0ACB5UG45_9FIRM</name>
<evidence type="ECO:0000313" key="2">
    <source>
        <dbReference type="Proteomes" id="UP001374599"/>
    </source>
</evidence>
<protein>
    <submittedName>
        <fullName evidence="1">Choline-sulfatase</fullName>
    </submittedName>
</protein>
<sequence>MKKDILIFLSDQHSPLYWELNSDSKVKTPNLAKIAKEGTSFDKAYTSCPLCVPARMSMLCGQLPSKTHIYNNKGALPEDKPTFLHMLAIEGYETVLCGRMHFNGVDQRHGFTKRIMGDITKIYWGESNFRNELGPLCNTVGANGCLGYSGGGVSPIIEYDRIVVENAIEYLQQEHDKPQCIVVGTYAPHFTYIAPPELYEEYKQIVDLPKTMKNSSNHDHPVLRHRKQKTEDNKIKSIRAAYYGMITNMDKEIGKLHNKWKKYLKNNNREGIFVYMSDHGDQIGEHDMYGKMTFYEGSSRIPLIFEGDGVQEGNIIKEPVSIMDLGPTICQLSEASIPPKQDGISLVKQLTNNIEETDRYVISEFVENMDGNIIPGRMIRQGKWKLITYSMYESYDLLFDMDNDPYELTNLAGINKNKLEELRNIAHHNWDIIEIIKRYKENAQNHNILNEWSLKTGTKEKERWSVPKEFVKIPVE</sequence>